<gene>
    <name evidence="1" type="ORF">BC008_27475</name>
    <name evidence="2" type="ORF">BC008_28705</name>
</gene>
<dbReference type="EMBL" id="LMTZ01000092">
    <property type="protein sequence ID" value="KST66934.1"/>
    <property type="molecule type" value="Genomic_DNA"/>
</dbReference>
<evidence type="ECO:0000313" key="1">
    <source>
        <dbReference type="EMBL" id="KST66934.1"/>
    </source>
</evidence>
<comment type="caution">
    <text evidence="2">The sequence shown here is derived from an EMBL/GenBank/DDBJ whole genome shotgun (WGS) entry which is preliminary data.</text>
</comment>
<proteinExistence type="predicted"/>
<evidence type="ECO:0000313" key="2">
    <source>
        <dbReference type="EMBL" id="KST67177.1"/>
    </source>
</evidence>
<dbReference type="EMBL" id="LMTZ01000090">
    <property type="protein sequence ID" value="KST67177.1"/>
    <property type="molecule type" value="Genomic_DNA"/>
</dbReference>
<dbReference type="RefSeq" id="WP_027845394.1">
    <property type="nucleotide sequence ID" value="NZ_LMTZ01000090.1"/>
</dbReference>
<protein>
    <submittedName>
        <fullName evidence="2">Uncharacterized protein</fullName>
    </submittedName>
</protein>
<dbReference type="Proteomes" id="UP000053372">
    <property type="component" value="Unassembled WGS sequence"/>
</dbReference>
<reference evidence="2 3" key="1">
    <citation type="journal article" date="2015" name="Genome Announc.">
        <title>Draft Genome of the Euendolithic (true boring) Cyanobacterium Mastigocoleus testarum strain BC008.</title>
        <authorList>
            <person name="Guida B.S."/>
            <person name="Garcia-Pichel F."/>
        </authorList>
    </citation>
    <scope>NUCLEOTIDE SEQUENCE [LARGE SCALE GENOMIC DNA]</scope>
    <source>
        <strain evidence="2 3">BC008</strain>
    </source>
</reference>
<keyword evidence="3" id="KW-1185">Reference proteome</keyword>
<evidence type="ECO:0000313" key="3">
    <source>
        <dbReference type="Proteomes" id="UP000053372"/>
    </source>
</evidence>
<name>A0A0V7ZRI1_9CYAN</name>
<dbReference type="OrthoDB" id="531397at2"/>
<accession>A0A0V7ZRI1</accession>
<organism evidence="2 3">
    <name type="scientific">Mastigocoleus testarum BC008</name>
    <dbReference type="NCBI Taxonomy" id="371196"/>
    <lineage>
        <taxon>Bacteria</taxon>
        <taxon>Bacillati</taxon>
        <taxon>Cyanobacteriota</taxon>
        <taxon>Cyanophyceae</taxon>
        <taxon>Nostocales</taxon>
        <taxon>Hapalosiphonaceae</taxon>
        <taxon>Mastigocoleus</taxon>
    </lineage>
</organism>
<sequence>MLLNSTDAAKIALEFLMSEWSIPEKYQGWFTIFSSRLLGVSWYVVELGIEGLPDRWHLQVYDNGECDPSYTFNSPIPVTENNTDLESLPELIAQMLAAERNMR</sequence>
<dbReference type="AlphaFoldDB" id="A0A0V7ZRI1"/>